<evidence type="ECO:0000256" key="3">
    <source>
        <dbReference type="ARBA" id="ARBA00022801"/>
    </source>
</evidence>
<dbReference type="PANTHER" id="PTHR42987">
    <property type="entry name" value="PEPTIDASE S49"/>
    <property type="match status" value="1"/>
</dbReference>
<keyword evidence="2" id="KW-0645">Protease</keyword>
<sequence>MRRQGCLFFILGAFVAVFAILLVALVMFALVGEQPLLWPLGRDVALVEVMGPIWDAEEIVRQLRRYSEAHSVGAIILRIDSGGGVVGPSQEIYAEVKRVSESGKPVIASIGALGASGAYYIACGADSIMANPGTITGSIGVQMKFPMAYELLEKVGVGFETIKSNEYKDIGSPYREMTDAERHLVQDMIDDVYEQFISVVVAERGLPREEVLRVADGRLLSGRQAEELGLVDRIGSLEDAVELAGAMVGIEGRPRVVKEKRRQFSLLDLLLGQTAERVGNELATCRLEYRMAVPAR</sequence>
<keyword evidence="5" id="KW-1133">Transmembrane helix</keyword>
<dbReference type="InterPro" id="IPR047272">
    <property type="entry name" value="S49_SppA_C"/>
</dbReference>
<dbReference type="GO" id="GO:0008236">
    <property type="term" value="F:serine-type peptidase activity"/>
    <property type="evidence" value="ECO:0007669"/>
    <property type="project" value="UniProtKB-KW"/>
</dbReference>
<organism evidence="7 8">
    <name type="scientific">candidate division TA06 bacterium DG_24</name>
    <dbReference type="NCBI Taxonomy" id="1703770"/>
    <lineage>
        <taxon>Bacteria</taxon>
        <taxon>Bacteria division TA06</taxon>
    </lineage>
</organism>
<evidence type="ECO:0000256" key="5">
    <source>
        <dbReference type="SAM" id="Phobius"/>
    </source>
</evidence>
<evidence type="ECO:0000256" key="2">
    <source>
        <dbReference type="ARBA" id="ARBA00022670"/>
    </source>
</evidence>
<proteinExistence type="inferred from homology"/>
<accession>A0A0S7WS98</accession>
<evidence type="ECO:0000256" key="1">
    <source>
        <dbReference type="ARBA" id="ARBA00008683"/>
    </source>
</evidence>
<dbReference type="InterPro" id="IPR029045">
    <property type="entry name" value="ClpP/crotonase-like_dom_sf"/>
</dbReference>
<gene>
    <name evidence="7" type="ORF">AMJ39_06040</name>
</gene>
<feature type="transmembrane region" description="Helical" evidence="5">
    <location>
        <begin position="7"/>
        <end position="31"/>
    </location>
</feature>
<dbReference type="PANTHER" id="PTHR42987:SF7">
    <property type="entry name" value="SIGNAL PEPTIDE PEPTIDASE SPPA-RELATED"/>
    <property type="match status" value="1"/>
</dbReference>
<dbReference type="AlphaFoldDB" id="A0A0S7WS98"/>
<reference evidence="7 8" key="1">
    <citation type="journal article" date="2015" name="Microbiome">
        <title>Genomic resolution of linkages in carbon, nitrogen, and sulfur cycling among widespread estuary sediment bacteria.</title>
        <authorList>
            <person name="Baker B.J."/>
            <person name="Lazar C.S."/>
            <person name="Teske A.P."/>
            <person name="Dick G.J."/>
        </authorList>
    </citation>
    <scope>NUCLEOTIDE SEQUENCE [LARGE SCALE GENOMIC DNA]</scope>
    <source>
        <strain evidence="7">DG_24</strain>
    </source>
</reference>
<keyword evidence="3" id="KW-0378">Hydrolase</keyword>
<dbReference type="GO" id="GO:0006508">
    <property type="term" value="P:proteolysis"/>
    <property type="evidence" value="ECO:0007669"/>
    <property type="project" value="UniProtKB-KW"/>
</dbReference>
<evidence type="ECO:0000313" key="8">
    <source>
        <dbReference type="Proteomes" id="UP000052008"/>
    </source>
</evidence>
<evidence type="ECO:0000259" key="6">
    <source>
        <dbReference type="Pfam" id="PF01343"/>
    </source>
</evidence>
<dbReference type="STRING" id="1703770.AMJ39_06040"/>
<dbReference type="InterPro" id="IPR002142">
    <property type="entry name" value="Peptidase_S49"/>
</dbReference>
<evidence type="ECO:0000313" key="7">
    <source>
        <dbReference type="EMBL" id="KPJ53028.1"/>
    </source>
</evidence>
<dbReference type="InterPro" id="IPR004635">
    <property type="entry name" value="Pept_S49_SppA"/>
</dbReference>
<name>A0A0S7WS98_UNCT6</name>
<dbReference type="Pfam" id="PF01343">
    <property type="entry name" value="Peptidase_S49"/>
    <property type="match status" value="1"/>
</dbReference>
<protein>
    <recommendedName>
        <fullName evidence="6">Peptidase S49 domain-containing protein</fullName>
    </recommendedName>
</protein>
<dbReference type="NCBIfam" id="TIGR00706">
    <property type="entry name" value="SppA_dom"/>
    <property type="match status" value="1"/>
</dbReference>
<dbReference type="CDD" id="cd07023">
    <property type="entry name" value="S49_Sppa_N_C"/>
    <property type="match status" value="1"/>
</dbReference>
<dbReference type="Proteomes" id="UP000052008">
    <property type="component" value="Unassembled WGS sequence"/>
</dbReference>
<comment type="similarity">
    <text evidence="1">Belongs to the peptidase S49 family.</text>
</comment>
<dbReference type="Gene3D" id="6.20.330.10">
    <property type="match status" value="1"/>
</dbReference>
<dbReference type="PATRIC" id="fig|1703770.3.peg.890"/>
<dbReference type="SUPFAM" id="SSF52096">
    <property type="entry name" value="ClpP/crotonase"/>
    <property type="match status" value="1"/>
</dbReference>
<evidence type="ECO:0000256" key="4">
    <source>
        <dbReference type="ARBA" id="ARBA00022825"/>
    </source>
</evidence>
<feature type="domain" description="Peptidase S49" evidence="6">
    <location>
        <begin position="101"/>
        <end position="245"/>
    </location>
</feature>
<keyword evidence="5" id="KW-0472">Membrane</keyword>
<keyword evidence="5" id="KW-0812">Transmembrane</keyword>
<comment type="caution">
    <text evidence="7">The sequence shown here is derived from an EMBL/GenBank/DDBJ whole genome shotgun (WGS) entry which is preliminary data.</text>
</comment>
<dbReference type="Gene3D" id="3.90.226.10">
    <property type="entry name" value="2-enoyl-CoA Hydratase, Chain A, domain 1"/>
    <property type="match status" value="1"/>
</dbReference>
<keyword evidence="4" id="KW-0720">Serine protease</keyword>
<dbReference type="EMBL" id="LIZS01000032">
    <property type="protein sequence ID" value="KPJ53028.1"/>
    <property type="molecule type" value="Genomic_DNA"/>
</dbReference>